<evidence type="ECO:0000256" key="2">
    <source>
        <dbReference type="ARBA" id="ARBA00006275"/>
    </source>
</evidence>
<dbReference type="OrthoDB" id="5694214at2"/>
<evidence type="ECO:0000313" key="8">
    <source>
        <dbReference type="EMBL" id="EHG99133.1"/>
    </source>
</evidence>
<feature type="domain" description="SusD-like N-terminal" evidence="7">
    <location>
        <begin position="22"/>
        <end position="230"/>
    </location>
</feature>
<name>G5STP0_9BACT</name>
<evidence type="ECO:0000256" key="4">
    <source>
        <dbReference type="ARBA" id="ARBA00023136"/>
    </source>
</evidence>
<comment type="subcellular location">
    <subcellularLocation>
        <location evidence="1">Cell outer membrane</location>
    </subcellularLocation>
</comment>
<organism evidence="8 9">
    <name type="scientific">Paraprevotella clara YIT 11840</name>
    <dbReference type="NCBI Taxonomy" id="762968"/>
    <lineage>
        <taxon>Bacteria</taxon>
        <taxon>Pseudomonadati</taxon>
        <taxon>Bacteroidota</taxon>
        <taxon>Bacteroidia</taxon>
        <taxon>Bacteroidales</taxon>
        <taxon>Prevotellaceae</taxon>
        <taxon>Paraprevotella</taxon>
    </lineage>
</organism>
<dbReference type="GeneID" id="93558092"/>
<reference evidence="8 9" key="1">
    <citation type="submission" date="2011-03" db="EMBL/GenBank/DDBJ databases">
        <authorList>
            <person name="Weinstock G."/>
            <person name="Sodergren E."/>
            <person name="Clifton S."/>
            <person name="Fulton L."/>
            <person name="Fulton B."/>
            <person name="Courtney L."/>
            <person name="Fronick C."/>
            <person name="Harrison M."/>
            <person name="Strong C."/>
            <person name="Farmer C."/>
            <person name="Delahaunty K."/>
            <person name="Markovic C."/>
            <person name="Hall O."/>
            <person name="Minx P."/>
            <person name="Tomlinson C."/>
            <person name="Mitreva M."/>
            <person name="Hou S."/>
            <person name="Chen J."/>
            <person name="Wollam A."/>
            <person name="Pepin K.H."/>
            <person name="Johnson M."/>
            <person name="Bhonagiri V."/>
            <person name="Zhang X."/>
            <person name="Suruliraj S."/>
            <person name="Warren W."/>
            <person name="Chinwalla A."/>
            <person name="Mardis E.R."/>
            <person name="Wilson R.K."/>
        </authorList>
    </citation>
    <scope>NUCLEOTIDE SEQUENCE [LARGE SCALE GENOMIC DNA]</scope>
    <source>
        <strain evidence="8 9">YIT 11840</strain>
    </source>
</reference>
<evidence type="ECO:0000256" key="1">
    <source>
        <dbReference type="ARBA" id="ARBA00004442"/>
    </source>
</evidence>
<dbReference type="InterPro" id="IPR012944">
    <property type="entry name" value="SusD_RagB_dom"/>
</dbReference>
<dbReference type="HOGENOM" id="CLU_015553_1_3_10"/>
<dbReference type="RefSeq" id="WP_008621470.1">
    <property type="nucleotide sequence ID" value="NZ_JH376616.1"/>
</dbReference>
<dbReference type="InterPro" id="IPR011990">
    <property type="entry name" value="TPR-like_helical_dom_sf"/>
</dbReference>
<keyword evidence="3" id="KW-0732">Signal</keyword>
<keyword evidence="9" id="KW-1185">Reference proteome</keyword>
<dbReference type="Proteomes" id="UP000003598">
    <property type="component" value="Unassembled WGS sequence"/>
</dbReference>
<dbReference type="PROSITE" id="PS51257">
    <property type="entry name" value="PROKAR_LIPOPROTEIN"/>
    <property type="match status" value="1"/>
</dbReference>
<dbReference type="eggNOG" id="COG0446">
    <property type="taxonomic scope" value="Bacteria"/>
</dbReference>
<protein>
    <submittedName>
        <fullName evidence="8">SusD family protein</fullName>
    </submittedName>
</protein>
<keyword evidence="5" id="KW-0998">Cell outer membrane</keyword>
<evidence type="ECO:0000259" key="7">
    <source>
        <dbReference type="Pfam" id="PF14322"/>
    </source>
</evidence>
<dbReference type="Pfam" id="PF14322">
    <property type="entry name" value="SusD-like_3"/>
    <property type="match status" value="1"/>
</dbReference>
<dbReference type="Pfam" id="PF07980">
    <property type="entry name" value="SusD_RagB"/>
    <property type="match status" value="1"/>
</dbReference>
<dbReference type="STRING" id="762968.HMPREF9441_02745"/>
<dbReference type="AlphaFoldDB" id="G5STP0"/>
<dbReference type="GO" id="GO:0009279">
    <property type="term" value="C:cell outer membrane"/>
    <property type="evidence" value="ECO:0007669"/>
    <property type="project" value="UniProtKB-SubCell"/>
</dbReference>
<gene>
    <name evidence="8" type="ORF">HMPREF9441_02745</name>
</gene>
<dbReference type="InterPro" id="IPR033985">
    <property type="entry name" value="SusD-like_N"/>
</dbReference>
<sequence>MKSYAILMSAALAVCSFSGCEDFLDIKPLNDIVLENFWDEKSDVDNMISGCYSTMQSGDFVYRLMVWGEVRSDNIVAGNNVNTNVDLSNIFQENLRANNSYTKWEKFYSVINSCNLIIKYAPQVAEKSPDYTQSALKATIAEASALRDLCYFYLIRAFRDVPYTTEAYVDDNQPLALPASKFDDILDALIKDLESVQNDAVKVYPETTPLYQTGRITQDAIHAMLCEMYLWKQDYEKCIWYADTVINAKLQEYNEKYREYGGLVNGVVDKLVEGYPLISDANSTNTMYGSAYTQLFVDGNSSESIFELTYMDNDNMLSNEAVSHGYGNEETFPGFFRPADFIATDIPDHSYQVYNNMYDTRYYESLQRSTSTDFKINKYVTNGATIDLSASTSDELAVSYGTAYRASYCSANWIVYRLTDIMLMKAEALVQLAIDKENGKDPKLSEAFKLVNAVNLRSNCDKNKVAVLDSTLYTTKSTMDNLVMAERQRELMFEGKRWFDLVRRARREGNTDYLVEQVKRKYTTNGSAVQSKLSKMEAIYWPYNEDELKVNLYLEQNPAFASGESSSFE</sequence>
<dbReference type="EMBL" id="AFFY01000045">
    <property type="protein sequence ID" value="EHG99133.1"/>
    <property type="molecule type" value="Genomic_DNA"/>
</dbReference>
<comment type="caution">
    <text evidence="8">The sequence shown here is derived from an EMBL/GenBank/DDBJ whole genome shotgun (WGS) entry which is preliminary data.</text>
</comment>
<keyword evidence="4" id="KW-0472">Membrane</keyword>
<evidence type="ECO:0000256" key="3">
    <source>
        <dbReference type="ARBA" id="ARBA00022729"/>
    </source>
</evidence>
<feature type="domain" description="RagB/SusD" evidence="6">
    <location>
        <begin position="296"/>
        <end position="558"/>
    </location>
</feature>
<comment type="similarity">
    <text evidence="2">Belongs to the SusD family.</text>
</comment>
<evidence type="ECO:0000313" key="9">
    <source>
        <dbReference type="Proteomes" id="UP000003598"/>
    </source>
</evidence>
<proteinExistence type="inferred from homology"/>
<dbReference type="SUPFAM" id="SSF48452">
    <property type="entry name" value="TPR-like"/>
    <property type="match status" value="1"/>
</dbReference>
<accession>G5STP0</accession>
<evidence type="ECO:0000256" key="5">
    <source>
        <dbReference type="ARBA" id="ARBA00023237"/>
    </source>
</evidence>
<dbReference type="Gene3D" id="1.25.40.390">
    <property type="match status" value="1"/>
</dbReference>
<evidence type="ECO:0000259" key="6">
    <source>
        <dbReference type="Pfam" id="PF07980"/>
    </source>
</evidence>
<dbReference type="PATRIC" id="fig|762968.3.peg.2440"/>